<dbReference type="EMBL" id="JAJFAT010000006">
    <property type="protein sequence ID" value="MCC3144748.1"/>
    <property type="molecule type" value="Genomic_DNA"/>
</dbReference>
<evidence type="ECO:0000256" key="2">
    <source>
        <dbReference type="ARBA" id="ARBA00022618"/>
    </source>
</evidence>
<evidence type="ECO:0000313" key="13">
    <source>
        <dbReference type="EMBL" id="MCC3144748.1"/>
    </source>
</evidence>
<keyword evidence="7 10" id="KW-0472">Membrane</keyword>
<evidence type="ECO:0000256" key="4">
    <source>
        <dbReference type="ARBA" id="ARBA00022679"/>
    </source>
</evidence>
<comment type="function">
    <text evidence="10">Cell wall formation. Catalyzes the transfer of a GlcNAc subunit on undecaprenyl-pyrophosphoryl-MurNAc-pentapeptide (lipid intermediate I) to form undecaprenyl-pyrophosphoryl-MurNAc-(pentapeptide)GlcNAc (lipid intermediate II).</text>
</comment>
<feature type="binding site" evidence="10">
    <location>
        <begin position="10"/>
        <end position="12"/>
    </location>
    <ligand>
        <name>UDP-N-acetyl-alpha-D-glucosamine</name>
        <dbReference type="ChEBI" id="CHEBI:57705"/>
    </ligand>
</feature>
<dbReference type="Pfam" id="PF04101">
    <property type="entry name" value="Glyco_tran_28_C"/>
    <property type="match status" value="1"/>
</dbReference>
<organism evidence="13 14">
    <name type="scientific">Halanaerobium polyolivorans</name>
    <dbReference type="NCBI Taxonomy" id="2886943"/>
    <lineage>
        <taxon>Bacteria</taxon>
        <taxon>Bacillati</taxon>
        <taxon>Bacillota</taxon>
        <taxon>Clostridia</taxon>
        <taxon>Halanaerobiales</taxon>
        <taxon>Halanaerobiaceae</taxon>
        <taxon>Halanaerobium</taxon>
    </lineage>
</organism>
<feature type="binding site" evidence="10">
    <location>
        <position position="165"/>
    </location>
    <ligand>
        <name>UDP-N-acetyl-alpha-D-glucosamine</name>
        <dbReference type="ChEBI" id="CHEBI:57705"/>
    </ligand>
</feature>
<keyword evidence="8 10" id="KW-0131">Cell cycle</keyword>
<dbReference type="Gene3D" id="3.40.50.2000">
    <property type="entry name" value="Glycogen Phosphorylase B"/>
    <property type="match status" value="2"/>
</dbReference>
<dbReference type="InterPro" id="IPR007235">
    <property type="entry name" value="Glyco_trans_28_C"/>
</dbReference>
<dbReference type="AlphaFoldDB" id="A0AAW4WUH0"/>
<evidence type="ECO:0000259" key="12">
    <source>
        <dbReference type="Pfam" id="PF04101"/>
    </source>
</evidence>
<dbReference type="PANTHER" id="PTHR21015">
    <property type="entry name" value="UDP-N-ACETYLGLUCOSAMINE--N-ACETYLMURAMYL-(PENTAPEPTIDE) PYROPHOSPHORYL-UNDECAPRENOL N-ACETYLGLUCOSAMINE TRANSFERASE 1"/>
    <property type="match status" value="1"/>
</dbReference>
<proteinExistence type="inferred from homology"/>
<sequence>MKAIITGGGTGGHIYPALAIADELKKKGWEILYLGSKHRMEAEIVPQKGYQFQGLTSRQLPRRISWQIFSAFFYNLKAFINALKINYNFKADLVIGTGGFAAGPVVMAAVLLGRKTIIHEQNAYPGITNKLLALFVDYIFLNFSAAEKHLKAKKAKIKLTGNPVRKEILAAEPEKAYKFLNLDKSLKTLLITGGSQGAETINKNLIKIYQHAAENNEFQIVHLTGKKNYDQVIRSLKEHNIDPDNRLIKVIAYLNEMEYALTAADLVISRAGATALSEITLCAIPSILIPLASAAEGHQLYNAKTLANKGAAIIIREEELSEQILLEKILSLFNDQSKLEKMSQAAKSLANENSLEKIITLIDNIVTKD</sequence>
<feature type="domain" description="Glycosyltransferase family 28 N-terminal" evidence="11">
    <location>
        <begin position="4"/>
        <end position="139"/>
    </location>
</feature>
<evidence type="ECO:0000313" key="14">
    <source>
        <dbReference type="Proteomes" id="UP001199296"/>
    </source>
</evidence>
<comment type="pathway">
    <text evidence="10">Cell wall biogenesis; peptidoglycan biosynthesis.</text>
</comment>
<dbReference type="HAMAP" id="MF_00033">
    <property type="entry name" value="MurG"/>
    <property type="match status" value="1"/>
</dbReference>
<dbReference type="InterPro" id="IPR006009">
    <property type="entry name" value="GlcNAc_MurG"/>
</dbReference>
<dbReference type="SUPFAM" id="SSF53756">
    <property type="entry name" value="UDP-Glycosyltransferase/glycogen phosphorylase"/>
    <property type="match status" value="1"/>
</dbReference>
<dbReference type="GO" id="GO:0071555">
    <property type="term" value="P:cell wall organization"/>
    <property type="evidence" value="ECO:0007669"/>
    <property type="project" value="UniProtKB-KW"/>
</dbReference>
<keyword evidence="4 10" id="KW-0808">Transferase</keyword>
<reference evidence="13 14" key="1">
    <citation type="submission" date="2021-10" db="EMBL/GenBank/DDBJ databases">
        <authorList>
            <person name="Grouzdev D.S."/>
            <person name="Pantiukh K.S."/>
            <person name="Krutkina M.S."/>
        </authorList>
    </citation>
    <scope>NUCLEOTIDE SEQUENCE [LARGE SCALE GENOMIC DNA]</scope>
    <source>
        <strain evidence="13 14">Z-7514</strain>
    </source>
</reference>
<protein>
    <recommendedName>
        <fullName evidence="10">UDP-N-acetylglucosamine--N-acetylmuramyl-(pentapeptide) pyrophosphoryl-undecaprenol N-acetylglucosamine transferase</fullName>
        <ecNumber evidence="10">2.4.1.227</ecNumber>
    </recommendedName>
    <alternativeName>
        <fullName evidence="10">Undecaprenyl-PP-MurNAc-pentapeptide-UDPGlcNAc GlcNAc transferase</fullName>
    </alternativeName>
</protein>
<comment type="caution">
    <text evidence="13">The sequence shown here is derived from an EMBL/GenBank/DDBJ whole genome shotgun (WGS) entry which is preliminary data.</text>
</comment>
<keyword evidence="6 10" id="KW-0573">Peptidoglycan synthesis</keyword>
<dbReference type="GO" id="GO:0009252">
    <property type="term" value="P:peptidoglycan biosynthetic process"/>
    <property type="evidence" value="ECO:0007669"/>
    <property type="project" value="UniProtKB-UniRule"/>
</dbReference>
<evidence type="ECO:0000256" key="5">
    <source>
        <dbReference type="ARBA" id="ARBA00022960"/>
    </source>
</evidence>
<evidence type="ECO:0000259" key="11">
    <source>
        <dbReference type="Pfam" id="PF03033"/>
    </source>
</evidence>
<dbReference type="Proteomes" id="UP001199296">
    <property type="component" value="Unassembled WGS sequence"/>
</dbReference>
<keyword evidence="9 10" id="KW-0961">Cell wall biogenesis/degradation</keyword>
<dbReference type="PANTHER" id="PTHR21015:SF22">
    <property type="entry name" value="GLYCOSYLTRANSFERASE"/>
    <property type="match status" value="1"/>
</dbReference>
<evidence type="ECO:0000256" key="8">
    <source>
        <dbReference type="ARBA" id="ARBA00023306"/>
    </source>
</evidence>
<dbReference type="EC" id="2.4.1.227" evidence="10"/>
<dbReference type="GO" id="GO:0008360">
    <property type="term" value="P:regulation of cell shape"/>
    <property type="evidence" value="ECO:0007669"/>
    <property type="project" value="UniProtKB-KW"/>
</dbReference>
<dbReference type="CDD" id="cd03785">
    <property type="entry name" value="GT28_MurG"/>
    <property type="match status" value="1"/>
</dbReference>
<feature type="binding site" evidence="10">
    <location>
        <position position="299"/>
    </location>
    <ligand>
        <name>UDP-N-acetyl-alpha-D-glucosamine</name>
        <dbReference type="ChEBI" id="CHEBI:57705"/>
    </ligand>
</feature>
<keyword evidence="5 10" id="KW-0133">Cell shape</keyword>
<dbReference type="GO" id="GO:0051301">
    <property type="term" value="P:cell division"/>
    <property type="evidence" value="ECO:0007669"/>
    <property type="project" value="UniProtKB-KW"/>
</dbReference>
<dbReference type="GO" id="GO:0050511">
    <property type="term" value="F:undecaprenyldiphospho-muramoylpentapeptide beta-N-acetylglucosaminyltransferase activity"/>
    <property type="evidence" value="ECO:0007669"/>
    <property type="project" value="UniProtKB-UniRule"/>
</dbReference>
<evidence type="ECO:0000256" key="9">
    <source>
        <dbReference type="ARBA" id="ARBA00023316"/>
    </source>
</evidence>
<comment type="similarity">
    <text evidence="10">Belongs to the glycosyltransferase 28 family. MurG subfamily.</text>
</comment>
<keyword evidence="2 10" id="KW-0132">Cell division</keyword>
<dbReference type="Pfam" id="PF03033">
    <property type="entry name" value="Glyco_transf_28"/>
    <property type="match status" value="1"/>
</dbReference>
<dbReference type="GO" id="GO:0005975">
    <property type="term" value="P:carbohydrate metabolic process"/>
    <property type="evidence" value="ECO:0007669"/>
    <property type="project" value="InterPro"/>
</dbReference>
<keyword evidence="3 10" id="KW-0328">Glycosyltransferase</keyword>
<name>A0AAW4WUH0_9FIRM</name>
<evidence type="ECO:0000256" key="6">
    <source>
        <dbReference type="ARBA" id="ARBA00022984"/>
    </source>
</evidence>
<evidence type="ECO:0000256" key="10">
    <source>
        <dbReference type="HAMAP-Rule" id="MF_00033"/>
    </source>
</evidence>
<evidence type="ECO:0000256" key="1">
    <source>
        <dbReference type="ARBA" id="ARBA00022475"/>
    </source>
</evidence>
<accession>A0AAW4WUH0</accession>
<feature type="domain" description="Glycosyl transferase family 28 C-terminal" evidence="12">
    <location>
        <begin position="188"/>
        <end position="349"/>
    </location>
</feature>
<dbReference type="InterPro" id="IPR004276">
    <property type="entry name" value="GlycoTrans_28_N"/>
</dbReference>
<evidence type="ECO:0000256" key="7">
    <source>
        <dbReference type="ARBA" id="ARBA00023136"/>
    </source>
</evidence>
<dbReference type="GO" id="GO:0005886">
    <property type="term" value="C:plasma membrane"/>
    <property type="evidence" value="ECO:0007669"/>
    <property type="project" value="UniProtKB-SubCell"/>
</dbReference>
<feature type="binding site" evidence="10">
    <location>
        <position position="195"/>
    </location>
    <ligand>
        <name>UDP-N-acetyl-alpha-D-glucosamine</name>
        <dbReference type="ChEBI" id="CHEBI:57705"/>
    </ligand>
</feature>
<keyword evidence="14" id="KW-1185">Reference proteome</keyword>
<dbReference type="RefSeq" id="WP_229344818.1">
    <property type="nucleotide sequence ID" value="NZ_JAJFAT010000006.1"/>
</dbReference>
<dbReference type="NCBIfam" id="TIGR01133">
    <property type="entry name" value="murG"/>
    <property type="match status" value="1"/>
</dbReference>
<keyword evidence="1 10" id="KW-1003">Cell membrane</keyword>
<comment type="caution">
    <text evidence="10">Lacks conserved residue(s) required for the propagation of feature annotation.</text>
</comment>
<evidence type="ECO:0000256" key="3">
    <source>
        <dbReference type="ARBA" id="ARBA00022676"/>
    </source>
</evidence>
<gene>
    <name evidence="10 13" type="primary">murG</name>
    <name evidence="13" type="ORF">LJ207_05325</name>
</gene>
<comment type="catalytic activity">
    <reaction evidence="10">
        <text>di-trans,octa-cis-undecaprenyl diphospho-N-acetyl-alpha-D-muramoyl-L-alanyl-D-glutamyl-meso-2,6-diaminopimeloyl-D-alanyl-D-alanine + UDP-N-acetyl-alpha-D-glucosamine = di-trans,octa-cis-undecaprenyl diphospho-[N-acetyl-alpha-D-glucosaminyl-(1-&gt;4)]-N-acetyl-alpha-D-muramoyl-L-alanyl-D-glutamyl-meso-2,6-diaminopimeloyl-D-alanyl-D-alanine + UDP + H(+)</text>
        <dbReference type="Rhea" id="RHEA:31227"/>
        <dbReference type="ChEBI" id="CHEBI:15378"/>
        <dbReference type="ChEBI" id="CHEBI:57705"/>
        <dbReference type="ChEBI" id="CHEBI:58223"/>
        <dbReference type="ChEBI" id="CHEBI:61387"/>
        <dbReference type="ChEBI" id="CHEBI:61388"/>
        <dbReference type="EC" id="2.4.1.227"/>
    </reaction>
</comment>
<comment type="subcellular location">
    <subcellularLocation>
        <location evidence="10">Cell membrane</location>
        <topology evidence="10">Peripheral membrane protein</topology>
        <orientation evidence="10">Cytoplasmic side</orientation>
    </subcellularLocation>
</comment>
<feature type="binding site" evidence="10">
    <location>
        <position position="122"/>
    </location>
    <ligand>
        <name>UDP-N-acetyl-alpha-D-glucosamine</name>
        <dbReference type="ChEBI" id="CHEBI:57705"/>
    </ligand>
</feature>